<protein>
    <submittedName>
        <fullName evidence="1">Uncharacterized protein</fullName>
    </submittedName>
</protein>
<sequence length="236" mass="27668">YAVKKLSQLNNLIHLTIQIPTLDLGVELVQSVFSLTKLKSLSLTANVMSRFDYLHPQQQQSSLEYFILNCDVHIDDLNALFIFRPKLKYFKAKIINHRLMAYTQKHNNHKQQAFLPYLKEIELEINEPINYNQLVLLLRESTATNLEIATINIRYYFYCDVDQILIETLFRSAFLMLKTLKIRVYKKNGWNSRANYFYGFCRNLLGWVKFYNYAGGDSNLILQMTIVIVCASVKSM</sequence>
<dbReference type="AlphaFoldDB" id="A0A814RGA7"/>
<feature type="non-terminal residue" evidence="1">
    <location>
        <position position="236"/>
    </location>
</feature>
<name>A0A814RGA7_9BILA</name>
<keyword evidence="5" id="KW-1185">Reference proteome</keyword>
<evidence type="ECO:0000313" key="1">
    <source>
        <dbReference type="EMBL" id="CAF1133059.1"/>
    </source>
</evidence>
<dbReference type="EMBL" id="CAJNOQ010006382">
    <property type="protein sequence ID" value="CAF1133059.1"/>
    <property type="molecule type" value="Genomic_DNA"/>
</dbReference>
<dbReference type="EMBL" id="CAJOBC010006382">
    <property type="protein sequence ID" value="CAF3896895.1"/>
    <property type="molecule type" value="Genomic_DNA"/>
</dbReference>
<evidence type="ECO:0000313" key="5">
    <source>
        <dbReference type="Proteomes" id="UP000663829"/>
    </source>
</evidence>
<dbReference type="EMBL" id="CAJNOK010025256">
    <property type="protein sequence ID" value="CAF1387800.1"/>
    <property type="molecule type" value="Genomic_DNA"/>
</dbReference>
<dbReference type="Proteomes" id="UP000682733">
    <property type="component" value="Unassembled WGS sequence"/>
</dbReference>
<dbReference type="Proteomes" id="UP000663829">
    <property type="component" value="Unassembled WGS sequence"/>
</dbReference>
<comment type="caution">
    <text evidence="1">The sequence shown here is derived from an EMBL/GenBank/DDBJ whole genome shotgun (WGS) entry which is preliminary data.</text>
</comment>
<dbReference type="EMBL" id="CAJOBA010046958">
    <property type="protein sequence ID" value="CAF4195630.1"/>
    <property type="molecule type" value="Genomic_DNA"/>
</dbReference>
<evidence type="ECO:0000313" key="4">
    <source>
        <dbReference type="EMBL" id="CAF4195630.1"/>
    </source>
</evidence>
<dbReference type="Proteomes" id="UP000677228">
    <property type="component" value="Unassembled WGS sequence"/>
</dbReference>
<organism evidence="1 5">
    <name type="scientific">Didymodactylos carnosus</name>
    <dbReference type="NCBI Taxonomy" id="1234261"/>
    <lineage>
        <taxon>Eukaryota</taxon>
        <taxon>Metazoa</taxon>
        <taxon>Spiralia</taxon>
        <taxon>Gnathifera</taxon>
        <taxon>Rotifera</taxon>
        <taxon>Eurotatoria</taxon>
        <taxon>Bdelloidea</taxon>
        <taxon>Philodinida</taxon>
        <taxon>Philodinidae</taxon>
        <taxon>Didymodactylos</taxon>
    </lineage>
</organism>
<reference evidence="1" key="1">
    <citation type="submission" date="2021-02" db="EMBL/GenBank/DDBJ databases">
        <authorList>
            <person name="Nowell W R."/>
        </authorList>
    </citation>
    <scope>NUCLEOTIDE SEQUENCE</scope>
</reference>
<evidence type="ECO:0000313" key="2">
    <source>
        <dbReference type="EMBL" id="CAF1387800.1"/>
    </source>
</evidence>
<proteinExistence type="predicted"/>
<accession>A0A814RGA7</accession>
<gene>
    <name evidence="1" type="ORF">GPM918_LOCUS20299</name>
    <name evidence="2" type="ORF">OVA965_LOCUS32421</name>
    <name evidence="3" type="ORF">SRO942_LOCUS20296</name>
    <name evidence="4" type="ORF">TMI583_LOCUS33279</name>
</gene>
<dbReference type="Proteomes" id="UP000681722">
    <property type="component" value="Unassembled WGS sequence"/>
</dbReference>
<evidence type="ECO:0000313" key="3">
    <source>
        <dbReference type="EMBL" id="CAF3896895.1"/>
    </source>
</evidence>